<reference evidence="1" key="1">
    <citation type="submission" date="2021-02" db="EMBL/GenBank/DDBJ databases">
        <authorList>
            <person name="Nowell W R."/>
        </authorList>
    </citation>
    <scope>NUCLEOTIDE SEQUENCE</scope>
</reference>
<protein>
    <submittedName>
        <fullName evidence="1">Uncharacterized protein</fullName>
    </submittedName>
</protein>
<name>A0A8S3J0S2_9BILA</name>
<proteinExistence type="predicted"/>
<sequence length="114" mass="12369">MGLSTIIYNDGYDSLEKLFEDVFSSVGYFSAECFSRLGTIKKSSALKLAKRCSRTKTTNVATTTSAADISGSESDDGMLLIPNNKDSLDITQDIMTLELSDNDTNSDYEPGGEE</sequence>
<gene>
    <name evidence="1" type="ORF">GIL414_LOCUS79655</name>
</gene>
<dbReference type="Proteomes" id="UP000681720">
    <property type="component" value="Unassembled WGS sequence"/>
</dbReference>
<organism evidence="1 2">
    <name type="scientific">Rotaria magnacalcarata</name>
    <dbReference type="NCBI Taxonomy" id="392030"/>
    <lineage>
        <taxon>Eukaryota</taxon>
        <taxon>Metazoa</taxon>
        <taxon>Spiralia</taxon>
        <taxon>Gnathifera</taxon>
        <taxon>Rotifera</taxon>
        <taxon>Eurotatoria</taxon>
        <taxon>Bdelloidea</taxon>
        <taxon>Philodinida</taxon>
        <taxon>Philodinidae</taxon>
        <taxon>Rotaria</taxon>
    </lineage>
</organism>
<evidence type="ECO:0000313" key="2">
    <source>
        <dbReference type="Proteomes" id="UP000681720"/>
    </source>
</evidence>
<evidence type="ECO:0000313" key="1">
    <source>
        <dbReference type="EMBL" id="CAF5210579.1"/>
    </source>
</evidence>
<accession>A0A8S3J0S2</accession>
<dbReference type="AlphaFoldDB" id="A0A8S3J0S2"/>
<comment type="caution">
    <text evidence="1">The sequence shown here is derived from an EMBL/GenBank/DDBJ whole genome shotgun (WGS) entry which is preliminary data.</text>
</comment>
<dbReference type="EMBL" id="CAJOBJ010352872">
    <property type="protein sequence ID" value="CAF5210579.1"/>
    <property type="molecule type" value="Genomic_DNA"/>
</dbReference>